<feature type="transmembrane region" description="Helical" evidence="5">
    <location>
        <begin position="219"/>
        <end position="238"/>
    </location>
</feature>
<dbReference type="Pfam" id="PF00892">
    <property type="entry name" value="EamA"/>
    <property type="match status" value="2"/>
</dbReference>
<feature type="transmembrane region" description="Helical" evidence="5">
    <location>
        <begin position="95"/>
        <end position="119"/>
    </location>
</feature>
<evidence type="ECO:0000259" key="6">
    <source>
        <dbReference type="Pfam" id="PF00892"/>
    </source>
</evidence>
<dbReference type="EMBL" id="JBHSJG010000027">
    <property type="protein sequence ID" value="MFC4987538.1"/>
    <property type="molecule type" value="Genomic_DNA"/>
</dbReference>
<keyword evidence="2 5" id="KW-0812">Transmembrane</keyword>
<reference evidence="7 8" key="1">
    <citation type="journal article" date="2019" name="Int. J. Syst. Evol. Microbiol.">
        <title>The Global Catalogue of Microorganisms (GCM) 10K type strain sequencing project: providing services to taxonomists for standard genome sequencing and annotation.</title>
        <authorList>
            <consortium name="The Broad Institute Genomics Platform"/>
            <consortium name="The Broad Institute Genome Sequencing Center for Infectious Disease"/>
            <person name="Wu L."/>
            <person name="Ma J."/>
        </authorList>
    </citation>
    <scope>NUCLEOTIDE SEQUENCE [LARGE SCALE GENOMIC DNA]</scope>
    <source>
        <strain evidence="7 8">CGMCC 1.15824</strain>
    </source>
</reference>
<evidence type="ECO:0000313" key="7">
    <source>
        <dbReference type="EMBL" id="MFC4987538.1"/>
    </source>
</evidence>
<gene>
    <name evidence="7" type="ORF">ACFPFO_07140</name>
</gene>
<evidence type="ECO:0000256" key="2">
    <source>
        <dbReference type="ARBA" id="ARBA00022692"/>
    </source>
</evidence>
<name>A0ABD5QCW1_9EURY</name>
<dbReference type="SUPFAM" id="SSF103481">
    <property type="entry name" value="Multidrug resistance efflux transporter EmrE"/>
    <property type="match status" value="2"/>
</dbReference>
<dbReference type="PANTHER" id="PTHR32322:SF2">
    <property type="entry name" value="EAMA DOMAIN-CONTAINING PROTEIN"/>
    <property type="match status" value="1"/>
</dbReference>
<evidence type="ECO:0000313" key="8">
    <source>
        <dbReference type="Proteomes" id="UP001595925"/>
    </source>
</evidence>
<feature type="transmembrane region" description="Helical" evidence="5">
    <location>
        <begin position="187"/>
        <end position="207"/>
    </location>
</feature>
<dbReference type="PANTHER" id="PTHR32322">
    <property type="entry name" value="INNER MEMBRANE TRANSPORTER"/>
    <property type="match status" value="1"/>
</dbReference>
<dbReference type="RefSeq" id="WP_318247922.1">
    <property type="nucleotide sequence ID" value="NZ_JAIWHV010000065.1"/>
</dbReference>
<feature type="domain" description="EamA" evidence="6">
    <location>
        <begin position="157"/>
        <end position="291"/>
    </location>
</feature>
<dbReference type="InterPro" id="IPR037185">
    <property type="entry name" value="EmrE-like"/>
</dbReference>
<dbReference type="InterPro" id="IPR000620">
    <property type="entry name" value="EamA_dom"/>
</dbReference>
<sequence>MRIPMNWVRSVLSFTILGLLWGSSFVAIEAGLPYFPPILFAALRYYVAGAVILVFAIMTTEYWRPRSYQDWIVILIAGAFIIGGHHAFLYIGQQYISGTVAAVIISLGPILTMMFATFLLDESLTAMRIVGLGLGFVGVTLIAGPTDIFLITTSVLGSGLVFLAASAFALGSVLTRPYRTKMPVQSMQGWAMLLGAGLLHVVGAGTGEHLEAIQWTPPAIISLIHLSLISGAVAFLLYFQLLDQHGPAEINLIGYFEPVAAALLSWVIFGRLVDLPTATGFIAIFGGFLLIKYQSLIQLFPIMKDI</sequence>
<evidence type="ECO:0000256" key="1">
    <source>
        <dbReference type="ARBA" id="ARBA00004141"/>
    </source>
</evidence>
<keyword evidence="4 5" id="KW-0472">Membrane</keyword>
<feature type="transmembrane region" description="Helical" evidence="5">
    <location>
        <begin position="71"/>
        <end position="89"/>
    </location>
</feature>
<dbReference type="AlphaFoldDB" id="A0ABD5QCW1"/>
<comment type="subcellular location">
    <subcellularLocation>
        <location evidence="1">Membrane</location>
        <topology evidence="1">Multi-pass membrane protein</topology>
    </subcellularLocation>
</comment>
<feature type="transmembrane region" description="Helical" evidence="5">
    <location>
        <begin position="250"/>
        <end position="269"/>
    </location>
</feature>
<dbReference type="GO" id="GO:0016020">
    <property type="term" value="C:membrane"/>
    <property type="evidence" value="ECO:0007669"/>
    <property type="project" value="UniProtKB-SubCell"/>
</dbReference>
<dbReference type="Gene3D" id="1.10.3730.20">
    <property type="match status" value="1"/>
</dbReference>
<comment type="caution">
    <text evidence="7">The sequence shown here is derived from an EMBL/GenBank/DDBJ whole genome shotgun (WGS) entry which is preliminary data.</text>
</comment>
<protein>
    <submittedName>
        <fullName evidence="7">DMT family transporter</fullName>
    </submittedName>
</protein>
<proteinExistence type="predicted"/>
<evidence type="ECO:0000256" key="4">
    <source>
        <dbReference type="ARBA" id="ARBA00023136"/>
    </source>
</evidence>
<feature type="transmembrane region" description="Helical" evidence="5">
    <location>
        <begin position="275"/>
        <end position="293"/>
    </location>
</feature>
<keyword evidence="3 5" id="KW-1133">Transmembrane helix</keyword>
<evidence type="ECO:0000256" key="3">
    <source>
        <dbReference type="ARBA" id="ARBA00022989"/>
    </source>
</evidence>
<evidence type="ECO:0000256" key="5">
    <source>
        <dbReference type="SAM" id="Phobius"/>
    </source>
</evidence>
<dbReference type="InterPro" id="IPR050638">
    <property type="entry name" value="AA-Vitamin_Transporters"/>
</dbReference>
<feature type="domain" description="EamA" evidence="6">
    <location>
        <begin position="11"/>
        <end position="143"/>
    </location>
</feature>
<keyword evidence="8" id="KW-1185">Reference proteome</keyword>
<accession>A0ABD5QCW1</accession>
<feature type="transmembrane region" description="Helical" evidence="5">
    <location>
        <begin position="149"/>
        <end position="175"/>
    </location>
</feature>
<dbReference type="Proteomes" id="UP001595925">
    <property type="component" value="Unassembled WGS sequence"/>
</dbReference>
<feature type="transmembrane region" description="Helical" evidence="5">
    <location>
        <begin position="37"/>
        <end position="59"/>
    </location>
</feature>
<organism evidence="7 8">
    <name type="scientific">Saliphagus infecundisoli</name>
    <dbReference type="NCBI Taxonomy" id="1849069"/>
    <lineage>
        <taxon>Archaea</taxon>
        <taxon>Methanobacteriati</taxon>
        <taxon>Methanobacteriota</taxon>
        <taxon>Stenosarchaea group</taxon>
        <taxon>Halobacteria</taxon>
        <taxon>Halobacteriales</taxon>
        <taxon>Natrialbaceae</taxon>
        <taxon>Saliphagus</taxon>
    </lineage>
</organism>
<feature type="transmembrane region" description="Helical" evidence="5">
    <location>
        <begin position="126"/>
        <end position="143"/>
    </location>
</feature>